<organism evidence="2 3">
    <name type="scientific">Marmota monax</name>
    <name type="common">Woodchuck</name>
    <dbReference type="NCBI Taxonomy" id="9995"/>
    <lineage>
        <taxon>Eukaryota</taxon>
        <taxon>Metazoa</taxon>
        <taxon>Chordata</taxon>
        <taxon>Craniata</taxon>
        <taxon>Vertebrata</taxon>
        <taxon>Euteleostomi</taxon>
        <taxon>Mammalia</taxon>
        <taxon>Eutheria</taxon>
        <taxon>Euarchontoglires</taxon>
        <taxon>Glires</taxon>
        <taxon>Rodentia</taxon>
        <taxon>Sciuromorpha</taxon>
        <taxon>Sciuridae</taxon>
        <taxon>Xerinae</taxon>
        <taxon>Marmotini</taxon>
        <taxon>Marmota</taxon>
    </lineage>
</organism>
<dbReference type="EMBL" id="CABDUW010000886">
    <property type="protein sequence ID" value="VTJ76380.1"/>
    <property type="molecule type" value="Genomic_DNA"/>
</dbReference>
<keyword evidence="3" id="KW-1185">Reference proteome</keyword>
<feature type="non-terminal residue" evidence="2">
    <location>
        <position position="1"/>
    </location>
</feature>
<sequence>QERSGCRHAAASFERQVCKASSVCGRPVKDAWRAEKLSQNGQQLTDLKEVHHEDKRSTDPTVKPIRARVKK</sequence>
<evidence type="ECO:0000313" key="2">
    <source>
        <dbReference type="EMBL" id="VTJ76380.1"/>
    </source>
</evidence>
<dbReference type="AlphaFoldDB" id="A0A5E4C510"/>
<evidence type="ECO:0000256" key="1">
    <source>
        <dbReference type="SAM" id="MobiDB-lite"/>
    </source>
</evidence>
<reference evidence="2" key="1">
    <citation type="submission" date="2019-04" db="EMBL/GenBank/DDBJ databases">
        <authorList>
            <person name="Alioto T."/>
            <person name="Alioto T."/>
        </authorList>
    </citation>
    <scope>NUCLEOTIDE SEQUENCE [LARGE SCALE GENOMIC DNA]</scope>
</reference>
<dbReference type="Proteomes" id="UP000335636">
    <property type="component" value="Unassembled WGS sequence"/>
</dbReference>
<gene>
    <name evidence="2" type="ORF">MONAX_5E040860</name>
</gene>
<protein>
    <submittedName>
        <fullName evidence="2">Uncharacterized protein</fullName>
    </submittedName>
</protein>
<feature type="non-terminal residue" evidence="2">
    <location>
        <position position="71"/>
    </location>
</feature>
<comment type="caution">
    <text evidence="2">The sequence shown here is derived from an EMBL/GenBank/DDBJ whole genome shotgun (WGS) entry which is preliminary data.</text>
</comment>
<name>A0A5E4C510_MARMO</name>
<accession>A0A5E4C510</accession>
<feature type="compositionally biased region" description="Basic and acidic residues" evidence="1">
    <location>
        <begin position="46"/>
        <end position="58"/>
    </location>
</feature>
<evidence type="ECO:0000313" key="3">
    <source>
        <dbReference type="Proteomes" id="UP000335636"/>
    </source>
</evidence>
<feature type="region of interest" description="Disordered" evidence="1">
    <location>
        <begin position="37"/>
        <end position="71"/>
    </location>
</feature>
<proteinExistence type="predicted"/>